<dbReference type="PANTHER" id="PTHR12385:SF14">
    <property type="entry name" value="CHOLINE TRANSPORTER-LIKE 2"/>
    <property type="match status" value="1"/>
</dbReference>
<dbReference type="AlphaFoldDB" id="A0A1I7XUH8"/>
<dbReference type="InterPro" id="IPR007603">
    <property type="entry name" value="Choline_transptr-like"/>
</dbReference>
<evidence type="ECO:0000313" key="8">
    <source>
        <dbReference type="Proteomes" id="UP000095283"/>
    </source>
</evidence>
<organism evidence="8 9">
    <name type="scientific">Heterorhabditis bacteriophora</name>
    <name type="common">Entomopathogenic nematode worm</name>
    <dbReference type="NCBI Taxonomy" id="37862"/>
    <lineage>
        <taxon>Eukaryota</taxon>
        <taxon>Metazoa</taxon>
        <taxon>Ecdysozoa</taxon>
        <taxon>Nematoda</taxon>
        <taxon>Chromadorea</taxon>
        <taxon>Rhabditida</taxon>
        <taxon>Rhabditina</taxon>
        <taxon>Rhabditomorpha</taxon>
        <taxon>Strongyloidea</taxon>
        <taxon>Heterorhabditidae</taxon>
        <taxon>Heterorhabditis</taxon>
    </lineage>
</organism>
<name>A0A1I7XUH8_HETBA</name>
<evidence type="ECO:0000256" key="5">
    <source>
        <dbReference type="ARBA" id="ARBA00023136"/>
    </source>
</evidence>
<comment type="similarity">
    <text evidence="2 7">Belongs to the CTL (choline transporter-like) family.</text>
</comment>
<keyword evidence="4 7" id="KW-1133">Transmembrane helix</keyword>
<dbReference type="GO" id="GO:0005886">
    <property type="term" value="C:plasma membrane"/>
    <property type="evidence" value="ECO:0007669"/>
    <property type="project" value="UniProtKB-SubCell"/>
</dbReference>
<evidence type="ECO:0000256" key="6">
    <source>
        <dbReference type="ARBA" id="ARBA00023180"/>
    </source>
</evidence>
<evidence type="ECO:0000256" key="7">
    <source>
        <dbReference type="RuleBase" id="RU368066"/>
    </source>
</evidence>
<keyword evidence="8" id="KW-1185">Reference proteome</keyword>
<accession>A0A1I7XUH8</accession>
<reference evidence="9" key="1">
    <citation type="submission" date="2016-11" db="UniProtKB">
        <authorList>
            <consortium name="WormBaseParasite"/>
        </authorList>
    </citation>
    <scope>IDENTIFICATION</scope>
</reference>
<dbReference type="WBParaSite" id="Hba_21480">
    <property type="protein sequence ID" value="Hba_21480"/>
    <property type="gene ID" value="Hba_21480"/>
</dbReference>
<keyword evidence="3 7" id="KW-0812">Transmembrane</keyword>
<dbReference type="Proteomes" id="UP000095283">
    <property type="component" value="Unplaced"/>
</dbReference>
<keyword evidence="5 7" id="KW-0472">Membrane</keyword>
<comment type="function">
    <text evidence="7">Choline transporter.</text>
</comment>
<evidence type="ECO:0000256" key="3">
    <source>
        <dbReference type="ARBA" id="ARBA00022692"/>
    </source>
</evidence>
<dbReference type="PANTHER" id="PTHR12385">
    <property type="entry name" value="CHOLINE TRANSPORTER-LIKE (SLC FAMILY 44)"/>
    <property type="match status" value="1"/>
</dbReference>
<protein>
    <recommendedName>
        <fullName evidence="7">Choline transporter-like protein</fullName>
    </recommendedName>
</protein>
<sequence>MKKDILSKNILYKMAIYGQGFFSSAKNSFLLLTRNIIRAAVVNQVAGFLLFLGKAIITIGMGE</sequence>
<evidence type="ECO:0000256" key="4">
    <source>
        <dbReference type="ARBA" id="ARBA00022989"/>
    </source>
</evidence>
<comment type="subcellular location">
    <subcellularLocation>
        <location evidence="7">Cell membrane</location>
        <topology evidence="7">Multi-pass membrane protein</topology>
    </subcellularLocation>
    <subcellularLocation>
        <location evidence="1">Membrane</location>
        <topology evidence="1">Multi-pass membrane protein</topology>
    </subcellularLocation>
</comment>
<dbReference type="Pfam" id="PF04515">
    <property type="entry name" value="Choline_transpo"/>
    <property type="match status" value="1"/>
</dbReference>
<keyword evidence="6" id="KW-0325">Glycoprotein</keyword>
<evidence type="ECO:0000313" key="9">
    <source>
        <dbReference type="WBParaSite" id="Hba_21480"/>
    </source>
</evidence>
<dbReference type="GO" id="GO:0022857">
    <property type="term" value="F:transmembrane transporter activity"/>
    <property type="evidence" value="ECO:0007669"/>
    <property type="project" value="UniProtKB-UniRule"/>
</dbReference>
<proteinExistence type="inferred from homology"/>
<evidence type="ECO:0000256" key="2">
    <source>
        <dbReference type="ARBA" id="ARBA00007168"/>
    </source>
</evidence>
<feature type="transmembrane region" description="Helical" evidence="7">
    <location>
        <begin position="36"/>
        <end position="57"/>
    </location>
</feature>
<comment type="caution">
    <text evidence="7">Lacks conserved residue(s) required for the propagation of feature annotation.</text>
</comment>
<evidence type="ECO:0000256" key="1">
    <source>
        <dbReference type="ARBA" id="ARBA00004141"/>
    </source>
</evidence>